<accession>A0AAW5JRC2</accession>
<dbReference type="AlphaFoldDB" id="A0AAW5JRC2"/>
<reference evidence="1" key="1">
    <citation type="submission" date="2022-06" db="EMBL/GenBank/DDBJ databases">
        <title>Isolation of gut microbiota from human fecal samples.</title>
        <authorList>
            <person name="Pamer E.G."/>
            <person name="Barat B."/>
            <person name="Waligurski E."/>
            <person name="Medina S."/>
            <person name="Paddock L."/>
            <person name="Mostad J."/>
        </authorList>
    </citation>
    <scope>NUCLEOTIDE SEQUENCE</scope>
    <source>
        <strain evidence="1">DFI.9.91</strain>
    </source>
</reference>
<evidence type="ECO:0000313" key="2">
    <source>
        <dbReference type="Proteomes" id="UP001204562"/>
    </source>
</evidence>
<dbReference type="Proteomes" id="UP001204562">
    <property type="component" value="Unassembled WGS sequence"/>
</dbReference>
<evidence type="ECO:0000313" key="1">
    <source>
        <dbReference type="EMBL" id="MCQ4770444.1"/>
    </source>
</evidence>
<dbReference type="EMBL" id="JANFYS010000014">
    <property type="protein sequence ID" value="MCQ4770444.1"/>
    <property type="molecule type" value="Genomic_DNA"/>
</dbReference>
<sequence length="149" mass="16754">MQKRKCCRTGINLISALGMLFLVLGLATSQIYLHTPKSLIALAELHPSEIKSCSININRTSGSSVDLYGEGLEPFLELMEVTDVGYAGVDVSISPDIVEYIVYLEDNNRKNTTMSIFDNGFIHFRGRFYKIINENIQNTDVVKYLRSKV</sequence>
<comment type="caution">
    <text evidence="1">The sequence shown here is derived from an EMBL/GenBank/DDBJ whole genome shotgun (WGS) entry which is preliminary data.</text>
</comment>
<dbReference type="RefSeq" id="WP_256303913.1">
    <property type="nucleotide sequence ID" value="NZ_JANFYS010000014.1"/>
</dbReference>
<organism evidence="1 2">
    <name type="scientific">Intestinimonas massiliensis</name>
    <name type="common">ex Afouda et al. 2020</name>
    <dbReference type="NCBI Taxonomy" id="1673721"/>
    <lineage>
        <taxon>Bacteria</taxon>
        <taxon>Bacillati</taxon>
        <taxon>Bacillota</taxon>
        <taxon>Clostridia</taxon>
        <taxon>Eubacteriales</taxon>
        <taxon>Intestinimonas</taxon>
    </lineage>
</organism>
<proteinExistence type="predicted"/>
<name>A0AAW5JRC2_9FIRM</name>
<protein>
    <submittedName>
        <fullName evidence="1">Uncharacterized protein</fullName>
    </submittedName>
</protein>
<gene>
    <name evidence="1" type="ORF">NE579_08205</name>
</gene>